<keyword evidence="2" id="KW-1003">Cell membrane</keyword>
<name>A0ABM0IJU2_ECHTE</name>
<feature type="transmembrane region" description="Helical" evidence="17">
    <location>
        <begin position="114"/>
        <end position="133"/>
    </location>
</feature>
<evidence type="ECO:0000256" key="1">
    <source>
        <dbReference type="ARBA" id="ARBA00004651"/>
    </source>
</evidence>
<dbReference type="PANTHER" id="PTHR24225:SF74">
    <property type="entry name" value="CHEMOKINE-LIKE RECEPTOR 1"/>
    <property type="match status" value="1"/>
</dbReference>
<keyword evidence="4 17" id="KW-1133">Transmembrane helix</keyword>
<dbReference type="RefSeq" id="XP_004701621.1">
    <property type="nucleotide sequence ID" value="XM_004701564.3"/>
</dbReference>
<keyword evidence="7" id="KW-1015">Disulfide bond</keyword>
<evidence type="ECO:0000313" key="20">
    <source>
        <dbReference type="RefSeq" id="XP_004701621.1"/>
    </source>
</evidence>
<evidence type="ECO:0000256" key="16">
    <source>
        <dbReference type="RuleBase" id="RU000688"/>
    </source>
</evidence>
<sequence>MEDLEEMLLEEFDNYSYAVEYYPPESELEEKAPLGAVHWISMGLCCFAFVLGVPGNALVIWFTGFKWKKTVATLWFLNLAIADFIFVLFLPLYISYMAMNFHWPFGVWLCKVNSFIAQLNMFASVFFLTVISLDRYVHLVHPVLSHRHHTQKNTLRVIIFVWILASLLGGPSLYFRDTLELSNYTLCYNNFHENENDLRLMRHHALTWVKFIVGYLIPLTTMIVCYSCLIFQVKRRSIVVSSKHFWTVVAVVTAFLICWTPYHLFSIWELMVHHNNYFSPVLRSGIPLSMSLAFLNSCVNPILYVLMSKKFQVRVRASVSEILKYTLWEVSCSGTVSEQLRNSETKNPCLMETAQ</sequence>
<comment type="similarity">
    <text evidence="16">Belongs to the G-protein coupled receptor 1 family.</text>
</comment>
<dbReference type="InterPro" id="IPR002275">
    <property type="entry name" value="CML2"/>
</dbReference>
<dbReference type="GeneID" id="101645610"/>
<feature type="transmembrane region" description="Helical" evidence="17">
    <location>
        <begin position="36"/>
        <end position="62"/>
    </location>
</feature>
<evidence type="ECO:0000256" key="17">
    <source>
        <dbReference type="SAM" id="Phobius"/>
    </source>
</evidence>
<feature type="transmembrane region" description="Helical" evidence="17">
    <location>
        <begin position="285"/>
        <end position="306"/>
    </location>
</feature>
<keyword evidence="9" id="KW-0325">Glycoprotein</keyword>
<feature type="transmembrane region" description="Helical" evidence="17">
    <location>
        <begin position="208"/>
        <end position="233"/>
    </location>
</feature>
<dbReference type="Pfam" id="PF00001">
    <property type="entry name" value="7tm_1"/>
    <property type="match status" value="1"/>
</dbReference>
<proteinExistence type="inferred from homology"/>
<evidence type="ECO:0000256" key="6">
    <source>
        <dbReference type="ARBA" id="ARBA00023136"/>
    </source>
</evidence>
<comment type="subcellular location">
    <subcellularLocation>
        <location evidence="1">Cell membrane</location>
        <topology evidence="1">Multi-pass membrane protein</topology>
    </subcellularLocation>
</comment>
<dbReference type="Gene3D" id="1.20.1070.10">
    <property type="entry name" value="Rhodopsin 7-helix transmembrane proteins"/>
    <property type="match status" value="1"/>
</dbReference>
<evidence type="ECO:0000256" key="4">
    <source>
        <dbReference type="ARBA" id="ARBA00022989"/>
    </source>
</evidence>
<evidence type="ECO:0000256" key="12">
    <source>
        <dbReference type="ARBA" id="ARBA00026210"/>
    </source>
</evidence>
<feature type="domain" description="G-protein coupled receptors family 1 profile" evidence="18">
    <location>
        <begin position="55"/>
        <end position="304"/>
    </location>
</feature>
<dbReference type="Proteomes" id="UP000694863">
    <property type="component" value="Unplaced"/>
</dbReference>
<feature type="transmembrane region" description="Helical" evidence="17">
    <location>
        <begin position="245"/>
        <end position="265"/>
    </location>
</feature>
<keyword evidence="8 16" id="KW-0675">Receptor</keyword>
<evidence type="ECO:0000256" key="14">
    <source>
        <dbReference type="ARBA" id="ARBA00030529"/>
    </source>
</evidence>
<feature type="transmembrane region" description="Helical" evidence="17">
    <location>
        <begin position="154"/>
        <end position="175"/>
    </location>
</feature>
<evidence type="ECO:0000256" key="11">
    <source>
        <dbReference type="ARBA" id="ARBA00025736"/>
    </source>
</evidence>
<evidence type="ECO:0000256" key="8">
    <source>
        <dbReference type="ARBA" id="ARBA00023170"/>
    </source>
</evidence>
<keyword evidence="6 17" id="KW-0472">Membrane</keyword>
<evidence type="ECO:0000313" key="19">
    <source>
        <dbReference type="Proteomes" id="UP000694863"/>
    </source>
</evidence>
<reference evidence="20" key="1">
    <citation type="submission" date="2025-08" db="UniProtKB">
        <authorList>
            <consortium name="RefSeq"/>
        </authorList>
    </citation>
    <scope>IDENTIFICATION</scope>
</reference>
<evidence type="ECO:0000256" key="13">
    <source>
        <dbReference type="ARBA" id="ARBA00030357"/>
    </source>
</evidence>
<dbReference type="PROSITE" id="PS00237">
    <property type="entry name" value="G_PROTEIN_RECEP_F1_1"/>
    <property type="match status" value="1"/>
</dbReference>
<keyword evidence="19" id="KW-1185">Reference proteome</keyword>
<evidence type="ECO:0000256" key="5">
    <source>
        <dbReference type="ARBA" id="ARBA00023040"/>
    </source>
</evidence>
<evidence type="ECO:0000256" key="2">
    <source>
        <dbReference type="ARBA" id="ARBA00022475"/>
    </source>
</evidence>
<evidence type="ECO:0000256" key="3">
    <source>
        <dbReference type="ARBA" id="ARBA00022692"/>
    </source>
</evidence>
<dbReference type="SUPFAM" id="SSF81321">
    <property type="entry name" value="Family A G protein-coupled receptor-like"/>
    <property type="match status" value="1"/>
</dbReference>
<comment type="similarity">
    <text evidence="11">Belongs to the chemokine-like receptor (CMKLR) family.</text>
</comment>
<dbReference type="PROSITE" id="PS50262">
    <property type="entry name" value="G_PROTEIN_RECEP_F1_2"/>
    <property type="match status" value="1"/>
</dbReference>
<dbReference type="InterPro" id="IPR000276">
    <property type="entry name" value="GPCR_Rhodpsn"/>
</dbReference>
<evidence type="ECO:0000259" key="18">
    <source>
        <dbReference type="PROSITE" id="PS50262"/>
    </source>
</evidence>
<evidence type="ECO:0000256" key="9">
    <source>
        <dbReference type="ARBA" id="ARBA00023180"/>
    </source>
</evidence>
<organism evidence="19 20">
    <name type="scientific">Echinops telfairi</name>
    <name type="common">Lesser hedgehog tenrec</name>
    <dbReference type="NCBI Taxonomy" id="9371"/>
    <lineage>
        <taxon>Eukaryota</taxon>
        <taxon>Metazoa</taxon>
        <taxon>Chordata</taxon>
        <taxon>Craniata</taxon>
        <taxon>Vertebrata</taxon>
        <taxon>Euteleostomi</taxon>
        <taxon>Mammalia</taxon>
        <taxon>Eutheria</taxon>
        <taxon>Afrotheria</taxon>
        <taxon>Tenrecidae</taxon>
        <taxon>Tenrecinae</taxon>
        <taxon>Echinops</taxon>
    </lineage>
</organism>
<keyword evidence="3 16" id="KW-0812">Transmembrane</keyword>
<dbReference type="PRINTS" id="PR00237">
    <property type="entry name" value="GPCRRHODOPSN"/>
</dbReference>
<dbReference type="CDD" id="cd15119">
    <property type="entry name" value="7tmA_GPR1"/>
    <property type="match status" value="1"/>
</dbReference>
<evidence type="ECO:0000256" key="7">
    <source>
        <dbReference type="ARBA" id="ARBA00023157"/>
    </source>
</evidence>
<accession>A0ABM0IJU2</accession>
<dbReference type="InterPro" id="IPR017452">
    <property type="entry name" value="GPCR_Rhodpsn_7TM"/>
</dbReference>
<evidence type="ECO:0000256" key="10">
    <source>
        <dbReference type="ARBA" id="ARBA00023224"/>
    </source>
</evidence>
<dbReference type="InterPro" id="IPR000826">
    <property type="entry name" value="Formyl_rcpt-rel"/>
</dbReference>
<gene>
    <name evidence="20" type="primary">CMKLR2</name>
</gene>
<evidence type="ECO:0000256" key="15">
    <source>
        <dbReference type="ARBA" id="ARBA00031086"/>
    </source>
</evidence>
<protein>
    <recommendedName>
        <fullName evidence="12">Chemerin-like receptor 2</fullName>
    </recommendedName>
    <alternativeName>
        <fullName evidence="13">Chemerin chemokine-like receptor 2</fullName>
    </alternativeName>
    <alternativeName>
        <fullName evidence="14">Chemokine-like receptor 2</fullName>
    </alternativeName>
    <alternativeName>
        <fullName evidence="15">G-protein coupled receptor 1</fullName>
    </alternativeName>
</protein>
<keyword evidence="5 16" id="KW-0297">G-protein coupled receptor</keyword>
<dbReference type="PRINTS" id="PR01146">
    <property type="entry name" value="GPR1ORPHANR"/>
</dbReference>
<dbReference type="PANTHER" id="PTHR24225">
    <property type="entry name" value="CHEMOTACTIC RECEPTOR"/>
    <property type="match status" value="1"/>
</dbReference>
<feature type="transmembrane region" description="Helical" evidence="17">
    <location>
        <begin position="74"/>
        <end position="94"/>
    </location>
</feature>
<keyword evidence="10 16" id="KW-0807">Transducer</keyword>